<comment type="similarity">
    <text evidence="1">Belongs to the PDCD5 family.</text>
</comment>
<dbReference type="PANTHER" id="PTHR10840:SF0">
    <property type="entry name" value="PROGRAMMED CELL DEATH PROTEIN 5"/>
    <property type="match status" value="1"/>
</dbReference>
<evidence type="ECO:0000256" key="1">
    <source>
        <dbReference type="ARBA" id="ARBA00010490"/>
    </source>
</evidence>
<dbReference type="GO" id="GO:0005634">
    <property type="term" value="C:nucleus"/>
    <property type="evidence" value="ECO:0007669"/>
    <property type="project" value="TreeGrafter"/>
</dbReference>
<dbReference type="Pfam" id="PF01984">
    <property type="entry name" value="dsDNA_bind"/>
    <property type="match status" value="1"/>
</dbReference>
<dbReference type="Gramene" id="OMERI01G18070.1">
    <property type="protein sequence ID" value="OMERI01G18070.1"/>
    <property type="gene ID" value="OMERI01G18070"/>
</dbReference>
<dbReference type="SUPFAM" id="SSF46950">
    <property type="entry name" value="Double-stranded DNA-binding domain"/>
    <property type="match status" value="1"/>
</dbReference>
<protein>
    <submittedName>
        <fullName evidence="3">Uncharacterized protein</fullName>
    </submittedName>
</protein>
<dbReference type="InterPro" id="IPR002836">
    <property type="entry name" value="PDCD5-like"/>
</dbReference>
<evidence type="ECO:0000256" key="2">
    <source>
        <dbReference type="SAM" id="MobiDB-lite"/>
    </source>
</evidence>
<dbReference type="InterPro" id="IPR036883">
    <property type="entry name" value="PDCD5-like_sf"/>
</dbReference>
<sequence length="116" mass="13124">MRLDHCGLMGGAAERNFTIVTSSSCSILTRVSLVGDWLCISTGIVIVYIYAPKELEAIRQRRMQELMAHRGVANPQNAGQQKAQEEAKQEAEERWQMMLAQILSSEARERLFEGHF</sequence>
<dbReference type="HOGENOM" id="CLU_2137462_0_0_1"/>
<evidence type="ECO:0000313" key="4">
    <source>
        <dbReference type="Proteomes" id="UP000008021"/>
    </source>
</evidence>
<dbReference type="Gramene" id="OMERI01G18070.6">
    <property type="protein sequence ID" value="OMERI01G18070.6"/>
    <property type="gene ID" value="OMERI01G18070"/>
</dbReference>
<reference evidence="3" key="1">
    <citation type="submission" date="2015-04" db="UniProtKB">
        <authorList>
            <consortium name="EnsemblPlants"/>
        </authorList>
    </citation>
    <scope>IDENTIFICATION</scope>
</reference>
<keyword evidence="4" id="KW-1185">Reference proteome</keyword>
<reference evidence="3" key="2">
    <citation type="submission" date="2018-05" db="EMBL/GenBank/DDBJ databases">
        <title>OmerRS3 (Oryza meridionalis Reference Sequence Version 3).</title>
        <authorList>
            <person name="Zhang J."/>
            <person name="Kudrna D."/>
            <person name="Lee S."/>
            <person name="Talag J."/>
            <person name="Welchert J."/>
            <person name="Wing R.A."/>
        </authorList>
    </citation>
    <scope>NUCLEOTIDE SEQUENCE [LARGE SCALE GENOMIC DNA]</scope>
    <source>
        <strain evidence="3">OR44</strain>
    </source>
</reference>
<dbReference type="AlphaFoldDB" id="A0A0E0C3I7"/>
<dbReference type="Gramene" id="OMERI01G18070.3">
    <property type="protein sequence ID" value="OMERI01G18070.3"/>
    <property type="gene ID" value="OMERI01G18070"/>
</dbReference>
<organism evidence="3">
    <name type="scientific">Oryza meridionalis</name>
    <dbReference type="NCBI Taxonomy" id="40149"/>
    <lineage>
        <taxon>Eukaryota</taxon>
        <taxon>Viridiplantae</taxon>
        <taxon>Streptophyta</taxon>
        <taxon>Embryophyta</taxon>
        <taxon>Tracheophyta</taxon>
        <taxon>Spermatophyta</taxon>
        <taxon>Magnoliopsida</taxon>
        <taxon>Liliopsida</taxon>
        <taxon>Poales</taxon>
        <taxon>Poaceae</taxon>
        <taxon>BOP clade</taxon>
        <taxon>Oryzoideae</taxon>
        <taxon>Oryzeae</taxon>
        <taxon>Oryzinae</taxon>
        <taxon>Oryza</taxon>
    </lineage>
</organism>
<accession>A0A0E0C3I7</accession>
<dbReference type="GO" id="GO:0003677">
    <property type="term" value="F:DNA binding"/>
    <property type="evidence" value="ECO:0007669"/>
    <property type="project" value="InterPro"/>
</dbReference>
<feature type="region of interest" description="Disordered" evidence="2">
    <location>
        <begin position="71"/>
        <end position="91"/>
    </location>
</feature>
<evidence type="ECO:0000313" key="3">
    <source>
        <dbReference type="EnsemblPlants" id="OMERI01G18070.6"/>
    </source>
</evidence>
<dbReference type="EnsemblPlants" id="OMERI01G18070.1">
    <property type="protein sequence ID" value="OMERI01G18070.1"/>
    <property type="gene ID" value="OMERI01G18070"/>
</dbReference>
<dbReference type="Gene3D" id="1.10.8.140">
    <property type="entry name" value="PDCD5-like"/>
    <property type="match status" value="1"/>
</dbReference>
<dbReference type="PANTHER" id="PTHR10840">
    <property type="entry name" value="PROGRAMMED CELL DEATH PROTEIN 5"/>
    <property type="match status" value="1"/>
</dbReference>
<name>A0A0E0C3I7_9ORYZ</name>
<dbReference type="EnsemblPlants" id="OMERI01G18070.3">
    <property type="protein sequence ID" value="OMERI01G18070.3"/>
    <property type="gene ID" value="OMERI01G18070"/>
</dbReference>
<dbReference type="Proteomes" id="UP000008021">
    <property type="component" value="Chromosome 1"/>
</dbReference>
<proteinExistence type="inferred from homology"/>
<dbReference type="GO" id="GO:0005829">
    <property type="term" value="C:cytosol"/>
    <property type="evidence" value="ECO:0007669"/>
    <property type="project" value="TreeGrafter"/>
</dbReference>
<dbReference type="EnsemblPlants" id="OMERI01G18070.6">
    <property type="protein sequence ID" value="OMERI01G18070.6"/>
    <property type="gene ID" value="OMERI01G18070"/>
</dbReference>